<comment type="caution">
    <text evidence="12">The sequence shown here is derived from an EMBL/GenBank/DDBJ whole genome shotgun (WGS) entry which is preliminary data.</text>
</comment>
<evidence type="ECO:0000256" key="1">
    <source>
        <dbReference type="ARBA" id="ARBA00004202"/>
    </source>
</evidence>
<dbReference type="GO" id="GO:0006826">
    <property type="term" value="P:iron ion transport"/>
    <property type="evidence" value="ECO:0007669"/>
    <property type="project" value="UniProtKB-KW"/>
</dbReference>
<dbReference type="InterPro" id="IPR003439">
    <property type="entry name" value="ABC_transporter-like_ATP-bd"/>
</dbReference>
<sequence length="252" mass="28184">MIQFNNVSVDIRSTPILKDISFSIPETGLTSVIGPNGAGKSTLLSALTQTVPTSAGEILIDDKPIQSYEKNKLARTLSILRQDNHLTARLTVEDLVTFGRFPYHKGRPTKEDAQKIATAIEFLGLNEFQHRFLDQLSGGQRQRAFIAMVLAQDTKYVCFDEPLNNLDMKHSQSIMKQLRLACDSLNKSIIVVLHDINFAASYSDSIIAMHNGRVFEIGSPEEIMQDNILQALYDMPLHVQTINGQPLCLYYS</sequence>
<accession>A0A4R3HVY8</accession>
<evidence type="ECO:0000256" key="2">
    <source>
        <dbReference type="ARBA" id="ARBA00005417"/>
    </source>
</evidence>
<dbReference type="GO" id="GO:0005886">
    <property type="term" value="C:plasma membrane"/>
    <property type="evidence" value="ECO:0007669"/>
    <property type="project" value="UniProtKB-SubCell"/>
</dbReference>
<dbReference type="PANTHER" id="PTHR42771">
    <property type="entry name" value="IRON(3+)-HYDROXAMATE IMPORT ATP-BINDING PROTEIN FHUC"/>
    <property type="match status" value="1"/>
</dbReference>
<dbReference type="PROSITE" id="PS00211">
    <property type="entry name" value="ABC_TRANSPORTER_1"/>
    <property type="match status" value="1"/>
</dbReference>
<dbReference type="InterPro" id="IPR027417">
    <property type="entry name" value="P-loop_NTPase"/>
</dbReference>
<dbReference type="InterPro" id="IPR003593">
    <property type="entry name" value="AAA+_ATPase"/>
</dbReference>
<reference evidence="12 13" key="1">
    <citation type="submission" date="2019-03" db="EMBL/GenBank/DDBJ databases">
        <title>Genomic Encyclopedia of Archaeal and Bacterial Type Strains, Phase II (KMG-II): from individual species to whole genera.</title>
        <authorList>
            <person name="Goeker M."/>
        </authorList>
    </citation>
    <scope>NUCLEOTIDE SEQUENCE [LARGE SCALE GENOMIC DNA]</scope>
    <source>
        <strain evidence="12 13">DSM 15388</strain>
    </source>
</reference>
<feature type="domain" description="ABC transporter" evidence="11">
    <location>
        <begin position="2"/>
        <end position="236"/>
    </location>
</feature>
<dbReference type="AlphaFoldDB" id="A0A4R3HVY8"/>
<comment type="subcellular location">
    <subcellularLocation>
        <location evidence="1">Cell membrane</location>
        <topology evidence="1">Peripheral membrane protein</topology>
    </subcellularLocation>
</comment>
<evidence type="ECO:0000256" key="6">
    <source>
        <dbReference type="ARBA" id="ARBA00022741"/>
    </source>
</evidence>
<dbReference type="InterPro" id="IPR051535">
    <property type="entry name" value="Siderophore_ABC-ATPase"/>
</dbReference>
<dbReference type="Gene3D" id="3.40.50.300">
    <property type="entry name" value="P-loop containing nucleotide triphosphate hydrolases"/>
    <property type="match status" value="1"/>
</dbReference>
<protein>
    <submittedName>
        <fullName evidence="12">Iron complex transport system ATP-binding protein</fullName>
    </submittedName>
</protein>
<dbReference type="CDD" id="cd03214">
    <property type="entry name" value="ABC_Iron-Siderophores_B12_Hemin"/>
    <property type="match status" value="1"/>
</dbReference>
<keyword evidence="7 12" id="KW-0067">ATP-binding</keyword>
<evidence type="ECO:0000256" key="8">
    <source>
        <dbReference type="ARBA" id="ARBA00023004"/>
    </source>
</evidence>
<dbReference type="RefSeq" id="WP_132703893.1">
    <property type="nucleotide sequence ID" value="NZ_SLZR01000025.1"/>
</dbReference>
<evidence type="ECO:0000256" key="5">
    <source>
        <dbReference type="ARBA" id="ARBA00022496"/>
    </source>
</evidence>
<gene>
    <name evidence="12" type="ORF">BCF53_12523</name>
</gene>
<dbReference type="InterPro" id="IPR017871">
    <property type="entry name" value="ABC_transporter-like_CS"/>
</dbReference>
<name>A0A4R3HVY8_9GAMM</name>
<evidence type="ECO:0000256" key="4">
    <source>
        <dbReference type="ARBA" id="ARBA00022475"/>
    </source>
</evidence>
<keyword evidence="8" id="KW-0408">Iron</keyword>
<keyword evidence="5" id="KW-0410">Iron transport</keyword>
<keyword evidence="3" id="KW-0813">Transport</keyword>
<evidence type="ECO:0000256" key="9">
    <source>
        <dbReference type="ARBA" id="ARBA00023065"/>
    </source>
</evidence>
<dbReference type="GO" id="GO:0016887">
    <property type="term" value="F:ATP hydrolysis activity"/>
    <property type="evidence" value="ECO:0007669"/>
    <property type="project" value="InterPro"/>
</dbReference>
<dbReference type="Proteomes" id="UP000295793">
    <property type="component" value="Unassembled WGS sequence"/>
</dbReference>
<keyword evidence="9" id="KW-0406">Ion transport</keyword>
<keyword evidence="13" id="KW-1185">Reference proteome</keyword>
<dbReference type="PROSITE" id="PS50893">
    <property type="entry name" value="ABC_TRANSPORTER_2"/>
    <property type="match status" value="1"/>
</dbReference>
<evidence type="ECO:0000256" key="3">
    <source>
        <dbReference type="ARBA" id="ARBA00022448"/>
    </source>
</evidence>
<keyword evidence="4" id="KW-1003">Cell membrane</keyword>
<dbReference type="EMBL" id="SLZR01000025">
    <property type="protein sequence ID" value="TCS36401.1"/>
    <property type="molecule type" value="Genomic_DNA"/>
</dbReference>
<dbReference type="SUPFAM" id="SSF52540">
    <property type="entry name" value="P-loop containing nucleoside triphosphate hydrolases"/>
    <property type="match status" value="1"/>
</dbReference>
<proteinExistence type="inferred from homology"/>
<dbReference type="SMART" id="SM00382">
    <property type="entry name" value="AAA"/>
    <property type="match status" value="1"/>
</dbReference>
<evidence type="ECO:0000256" key="7">
    <source>
        <dbReference type="ARBA" id="ARBA00022840"/>
    </source>
</evidence>
<dbReference type="GO" id="GO:0005524">
    <property type="term" value="F:ATP binding"/>
    <property type="evidence" value="ECO:0007669"/>
    <property type="project" value="UniProtKB-KW"/>
</dbReference>
<dbReference type="Pfam" id="PF00005">
    <property type="entry name" value="ABC_tran"/>
    <property type="match status" value="1"/>
</dbReference>
<keyword evidence="10" id="KW-0472">Membrane</keyword>
<dbReference type="FunFam" id="3.40.50.300:FF:000134">
    <property type="entry name" value="Iron-enterobactin ABC transporter ATP-binding protein"/>
    <property type="match status" value="1"/>
</dbReference>
<evidence type="ECO:0000256" key="10">
    <source>
        <dbReference type="ARBA" id="ARBA00023136"/>
    </source>
</evidence>
<evidence type="ECO:0000313" key="13">
    <source>
        <dbReference type="Proteomes" id="UP000295793"/>
    </source>
</evidence>
<dbReference type="PANTHER" id="PTHR42771:SF3">
    <property type="entry name" value="PETROBACTIN IMPORT ATP-BINDING PROTEIN YCLP"/>
    <property type="match status" value="1"/>
</dbReference>
<comment type="similarity">
    <text evidence="2">Belongs to the ABC transporter superfamily.</text>
</comment>
<organism evidence="12 13">
    <name type="scientific">Reinekea marinisedimentorum</name>
    <dbReference type="NCBI Taxonomy" id="230495"/>
    <lineage>
        <taxon>Bacteria</taxon>
        <taxon>Pseudomonadati</taxon>
        <taxon>Pseudomonadota</taxon>
        <taxon>Gammaproteobacteria</taxon>
        <taxon>Oceanospirillales</taxon>
        <taxon>Saccharospirillaceae</taxon>
        <taxon>Reinekea</taxon>
    </lineage>
</organism>
<evidence type="ECO:0000259" key="11">
    <source>
        <dbReference type="PROSITE" id="PS50893"/>
    </source>
</evidence>
<keyword evidence="6" id="KW-0547">Nucleotide-binding</keyword>
<dbReference type="OrthoDB" id="6461291at2"/>
<evidence type="ECO:0000313" key="12">
    <source>
        <dbReference type="EMBL" id="TCS36401.1"/>
    </source>
</evidence>